<feature type="region of interest" description="Disordered" evidence="1">
    <location>
        <begin position="370"/>
        <end position="403"/>
    </location>
</feature>
<organism evidence="5">
    <name type="scientific">Fagus sylvatica</name>
    <name type="common">Beechnut</name>
    <dbReference type="NCBI Taxonomy" id="28930"/>
    <lineage>
        <taxon>Eukaryota</taxon>
        <taxon>Viridiplantae</taxon>
        <taxon>Streptophyta</taxon>
        <taxon>Embryophyta</taxon>
        <taxon>Tracheophyta</taxon>
        <taxon>Spermatophyta</taxon>
        <taxon>Magnoliopsida</taxon>
        <taxon>eudicotyledons</taxon>
        <taxon>Gunneridae</taxon>
        <taxon>Pentapetalae</taxon>
        <taxon>rosids</taxon>
        <taxon>fabids</taxon>
        <taxon>Fagales</taxon>
        <taxon>Fagaceae</taxon>
        <taxon>Fagus</taxon>
    </lineage>
</organism>
<dbReference type="InterPro" id="IPR000477">
    <property type="entry name" value="RT_dom"/>
</dbReference>
<dbReference type="SUPFAM" id="SSF56219">
    <property type="entry name" value="DNase I-like"/>
    <property type="match status" value="1"/>
</dbReference>
<dbReference type="Gene3D" id="3.60.10.10">
    <property type="entry name" value="Endonuclease/exonuclease/phosphatase"/>
    <property type="match status" value="1"/>
</dbReference>
<gene>
    <name evidence="5" type="ORF">FSB_LOCUS10401</name>
</gene>
<dbReference type="InterPro" id="IPR043502">
    <property type="entry name" value="DNA/RNA_pol_sf"/>
</dbReference>
<dbReference type="Pfam" id="PF14111">
    <property type="entry name" value="DUF4283"/>
    <property type="match status" value="1"/>
</dbReference>
<evidence type="ECO:0000259" key="3">
    <source>
        <dbReference type="Pfam" id="PF03372"/>
    </source>
</evidence>
<dbReference type="InterPro" id="IPR005135">
    <property type="entry name" value="Endo/exonuclease/phosphatase"/>
</dbReference>
<evidence type="ECO:0000256" key="1">
    <source>
        <dbReference type="SAM" id="MobiDB-lite"/>
    </source>
</evidence>
<dbReference type="EMBL" id="OIVN01000584">
    <property type="protein sequence ID" value="SPC82519.1"/>
    <property type="molecule type" value="Genomic_DNA"/>
</dbReference>
<evidence type="ECO:0000259" key="4">
    <source>
        <dbReference type="Pfam" id="PF14111"/>
    </source>
</evidence>
<dbReference type="PANTHER" id="PTHR33710">
    <property type="entry name" value="BNAC02G09200D PROTEIN"/>
    <property type="match status" value="1"/>
</dbReference>
<feature type="domain" description="DUF4283" evidence="4">
    <location>
        <begin position="35"/>
        <end position="109"/>
    </location>
</feature>
<dbReference type="Pfam" id="PF03372">
    <property type="entry name" value="Exo_endo_phos"/>
    <property type="match status" value="1"/>
</dbReference>
<protein>
    <recommendedName>
        <fullName evidence="6">Reverse transcriptase domain-containing protein</fullName>
    </recommendedName>
</protein>
<dbReference type="SUPFAM" id="SSF56672">
    <property type="entry name" value="DNA/RNA polymerases"/>
    <property type="match status" value="1"/>
</dbReference>
<dbReference type="PANTHER" id="PTHR33710:SF77">
    <property type="entry name" value="DNASE I-LIKE SUPERFAMILY PROTEIN"/>
    <property type="match status" value="1"/>
</dbReference>
<feature type="region of interest" description="Disordered" evidence="1">
    <location>
        <begin position="198"/>
        <end position="222"/>
    </location>
</feature>
<evidence type="ECO:0000313" key="5">
    <source>
        <dbReference type="EMBL" id="SPC82519.1"/>
    </source>
</evidence>
<accession>A0A2N9F6N4</accession>
<feature type="domain" description="Endonuclease/exonuclease/phosphatase" evidence="3">
    <location>
        <begin position="407"/>
        <end position="578"/>
    </location>
</feature>
<dbReference type="InterPro" id="IPR036691">
    <property type="entry name" value="Endo/exonu/phosph_ase_sf"/>
</dbReference>
<dbReference type="Pfam" id="PF00078">
    <property type="entry name" value="RVT_1"/>
    <property type="match status" value="1"/>
</dbReference>
<reference evidence="5" key="1">
    <citation type="submission" date="2018-02" db="EMBL/GenBank/DDBJ databases">
        <authorList>
            <person name="Cohen D.B."/>
            <person name="Kent A.D."/>
        </authorList>
    </citation>
    <scope>NUCLEOTIDE SEQUENCE</scope>
</reference>
<sequence>MNEDDLSARLQKVNLTNEEEDNIVITAANRGSALEECSLSLLGRFLTQKPINFRVARSTLRLAWRMGDDVRIVEVGNGLLQFRFAHAFQMKWVMEHEPWNFDNHLLILRPREWGLDGSNHNIHPRPLLVQRVNRCGSSTNMSASLCFAILVDGWVIQCKFVLIPLLQPVMLLHWFYLMESGCVLHQAANQYSSCSLRGGVSQSSPHPTTNPVRDDGTLRTPPATVVDATQESLAEGLQIPTNPGLGDTVIKTYADTSVPRDIPIIAKDNLESTENNKENLCPSILENAIPTITVPINEPSLENLEESTPYLPAQSDLFYHNSRTPLTSVTDSILNTPVLHNHYHNQFAEIQERIKIYGTWKRAIKMEGDMPPYTHAEHPPVGSKRGRDEELAEGTGSGKTSKKGWLGNPKAIRALHEMVQSKVPSILFLIETKMDNSEMTVVRSRLGFHNALIVPSMGFYGFLEEQRKHESWRLLEHLGSMFSLPWLCVGDFNEILEQSEKRGLLDQSPQRMLEFRCALNSCQLIDIGYHGPTFTWDNGRHGAANVQERLDRATATLNWLDKFHGTIVHNVPWSSSDHLPLLIECGSTPSPVQTERIEFETKTKALEVLRLDNHDGKNDELIRDLNSEINAHLHKEEIHWRQRSRAEEASSVAHTTEQYFKDIFFNKVIPPRLTILLILWKPLLLKSITPTLLLKFKAEEVRARQCSKCPLPTSPGPDGRLITDNVAVAYELMHTMRSKWKGKVGYLAMKLDMSKTYDRVEWAFLKAAMLKMGFAQHWVDLVMECVSTPTYSILINGVPQGYIHPSRGVRQGDPLSSFIFLICAEGLSSLIRKAELAGLIHSISASRRGQSEKSIGLTGPLCVNQRHGIQGYSFIQSCSLSKTSFLAAQDLLRRGSRWQIRNGACINIFGKIAGARPNSIGVPSPGSLEKSETVTHTSYAPVPWLAMSGLVSFSLVKYRSWPIRKTKTSLTSLHLLRQSSLNQSFEQWAMICWAIWNSRNRFMFEGVQDHPSRILESASKLLNDYQGAYTPAATRSF</sequence>
<dbReference type="AlphaFoldDB" id="A0A2N9F6N4"/>
<dbReference type="InterPro" id="IPR025558">
    <property type="entry name" value="DUF4283"/>
</dbReference>
<feature type="compositionally biased region" description="Polar residues" evidence="1">
    <location>
        <begin position="198"/>
        <end position="211"/>
    </location>
</feature>
<dbReference type="GO" id="GO:0003824">
    <property type="term" value="F:catalytic activity"/>
    <property type="evidence" value="ECO:0007669"/>
    <property type="project" value="InterPro"/>
</dbReference>
<evidence type="ECO:0000259" key="2">
    <source>
        <dbReference type="Pfam" id="PF00078"/>
    </source>
</evidence>
<evidence type="ECO:0008006" key="6">
    <source>
        <dbReference type="Google" id="ProtNLM"/>
    </source>
</evidence>
<name>A0A2N9F6N4_FAGSY</name>
<proteinExistence type="predicted"/>
<feature type="domain" description="Reverse transcriptase" evidence="2">
    <location>
        <begin position="740"/>
        <end position="834"/>
    </location>
</feature>